<keyword evidence="2" id="KW-1185">Reference proteome</keyword>
<organism evidence="1 2">
    <name type="scientific">Streptomyces amakusaensis</name>
    <dbReference type="NCBI Taxonomy" id="67271"/>
    <lineage>
        <taxon>Bacteria</taxon>
        <taxon>Bacillati</taxon>
        <taxon>Actinomycetota</taxon>
        <taxon>Actinomycetes</taxon>
        <taxon>Kitasatosporales</taxon>
        <taxon>Streptomycetaceae</taxon>
        <taxon>Streptomyces</taxon>
    </lineage>
</organism>
<reference evidence="2" key="1">
    <citation type="journal article" date="2019" name="Int. J. Syst. Evol. Microbiol.">
        <title>The Global Catalogue of Microorganisms (GCM) 10K type strain sequencing project: providing services to taxonomists for standard genome sequencing and annotation.</title>
        <authorList>
            <consortium name="The Broad Institute Genomics Platform"/>
            <consortium name="The Broad Institute Genome Sequencing Center for Infectious Disease"/>
            <person name="Wu L."/>
            <person name="Ma J."/>
        </authorList>
    </citation>
    <scope>NUCLEOTIDE SEQUENCE [LARGE SCALE GENOMIC DNA]</scope>
    <source>
        <strain evidence="2">PCU 266</strain>
    </source>
</reference>
<dbReference type="Proteomes" id="UP001596160">
    <property type="component" value="Unassembled WGS sequence"/>
</dbReference>
<dbReference type="EMBL" id="JBHSKP010000011">
    <property type="protein sequence ID" value="MFC5153659.1"/>
    <property type="molecule type" value="Genomic_DNA"/>
</dbReference>
<protein>
    <submittedName>
        <fullName evidence="1">Uncharacterized protein</fullName>
    </submittedName>
</protein>
<proteinExistence type="predicted"/>
<sequence length="44" mass="4589">MNFARHVLMSAERLWLLGGLVLSLAAVAAVALAAGRGRRGGRAE</sequence>
<accession>A0ABW0APM5</accession>
<comment type="caution">
    <text evidence="1">The sequence shown here is derived from an EMBL/GenBank/DDBJ whole genome shotgun (WGS) entry which is preliminary data.</text>
</comment>
<gene>
    <name evidence="1" type="ORF">ACFPRH_18155</name>
</gene>
<evidence type="ECO:0000313" key="2">
    <source>
        <dbReference type="Proteomes" id="UP001596160"/>
    </source>
</evidence>
<dbReference type="RefSeq" id="WP_344472088.1">
    <property type="nucleotide sequence ID" value="NZ_BAAASB010000001.1"/>
</dbReference>
<evidence type="ECO:0000313" key="1">
    <source>
        <dbReference type="EMBL" id="MFC5153659.1"/>
    </source>
</evidence>
<name>A0ABW0APM5_9ACTN</name>